<dbReference type="Gene3D" id="2.40.160.50">
    <property type="entry name" value="membrane protein fhac: a member of the omp85/tpsb transporter family"/>
    <property type="match status" value="1"/>
</dbReference>
<keyword evidence="1" id="KW-0472">Membrane</keyword>
<sequence length="756" mass="89120">MKYLKTIKKMNLILNDLLYKANYKYVDCNSNTQCKTIINRKFNIKGINNPIWQNEIKTIFNLNELEKIQGEMTQTDISYLINNLSASGFFEGIQLKTIIISNIQIITLKLKLNPLLLNINFLSNSNLLIPQNLLIDYFSDQIGYPKSLKKIHNSIQSIYNWYHKHGFKWVKIEIKNSHHSNNSIDIKISEGIINSIQFKNSLLVSNIISLSSYKQLINCLRKNLNLEEDELINENKIEKSIDFIKNKNIVDNCEYKVIFSNKYLNKVDIIIHVYSLPDKVTYLIGKNITLTTDLIDTIEANLFNSINRTMSNYIWNNLQKHSIKIAMNNINIASKINSFLLYTYNHNLIDIIKSIINDRKSHIFIELYEWYISPTRLNTNNSIKLRQYIRNLGKQQEYFHLDLEIPTVNQEFYSTLYFPWLYFFKKSSSELQLKILQYFEVIKNSPLTELLNQFTNSNFLLNNSILKIKSIEIILKHLINNNIETNTKISTNIINNKYNIIKSQEYKQKILNSKYQYKYTPKPCVVYRIKKNMSYEYIRGSLDLKYKSYKNHSNIYQYKQFYIQLISDFFLPLKIFNFNLSKLEYSKFTQKLILKSTFYIKQQISKIENHQTIFISNIEIGSLLGSATLLPPIEDFCLTIPNSIRGYNETYISLPKTFYKINLEYHKPFTNINNFFIFFDYTYIIARKSKFINSDITKVLFSNNYLDKSKINSSTGIGLQVKLSIKQIPAIRLEYGINISKEIHSHLRVSPEFNIN</sequence>
<evidence type="ECO:0000313" key="3">
    <source>
        <dbReference type="EMBL" id="ARX96026.1"/>
    </source>
</evidence>
<protein>
    <submittedName>
        <fullName evidence="3">Uncharacterized protein</fullName>
    </submittedName>
</protein>
<keyword evidence="3" id="KW-0934">Plastid</keyword>
<proteinExistence type="predicted"/>
<dbReference type="AlphaFoldDB" id="A0A1Z1XB33"/>
<geneLocation type="chloroplast" evidence="3"/>
<dbReference type="PANTHER" id="PTHR12815:SF18">
    <property type="entry name" value="SORTING AND ASSEMBLY MACHINERY COMPONENT 50 HOMOLOG"/>
    <property type="match status" value="1"/>
</dbReference>
<dbReference type="PANTHER" id="PTHR12815">
    <property type="entry name" value="SORTING AND ASSEMBLY MACHINERY SAMM50 PROTEIN FAMILY MEMBER"/>
    <property type="match status" value="1"/>
</dbReference>
<gene>
    <name evidence="3" type="primary">orf757</name>
</gene>
<evidence type="ECO:0000256" key="1">
    <source>
        <dbReference type="ARBA" id="ARBA00022452"/>
    </source>
</evidence>
<dbReference type="InterPro" id="IPR039910">
    <property type="entry name" value="D15-like"/>
</dbReference>
<keyword evidence="3" id="KW-0150">Chloroplast</keyword>
<dbReference type="EMBL" id="KY083067">
    <property type="protein sequence ID" value="ARX96026.1"/>
    <property type="molecule type" value="Genomic_DNA"/>
</dbReference>
<dbReference type="Gene3D" id="3.10.20.310">
    <property type="entry name" value="membrane protein fhac"/>
    <property type="match status" value="1"/>
</dbReference>
<name>A0A1Z1XB33_9RHOD</name>
<keyword evidence="2" id="KW-0812">Transmembrane</keyword>
<dbReference type="RefSeq" id="YP_009402670.1">
    <property type="nucleotide sequence ID" value="NC_035350.1"/>
</dbReference>
<accession>A0A1Z1XB33</accession>
<reference evidence="3" key="1">
    <citation type="submission" date="2016-11" db="EMBL/GenBank/DDBJ databases">
        <title>Chloroplast genome of compsopogon caeruleus.</title>
        <authorList>
            <person name="Nan F."/>
        </authorList>
    </citation>
    <scope>NUCLEOTIDE SEQUENCE</scope>
</reference>
<keyword evidence="1" id="KW-1134">Transmembrane beta strand</keyword>
<evidence type="ECO:0000256" key="2">
    <source>
        <dbReference type="ARBA" id="ARBA00022692"/>
    </source>
</evidence>
<dbReference type="GeneID" id="33366700"/>
<organism evidence="3">
    <name type="scientific">Compsopogon caeruleus</name>
    <dbReference type="NCBI Taxonomy" id="31354"/>
    <lineage>
        <taxon>Eukaryota</taxon>
        <taxon>Rhodophyta</taxon>
        <taxon>Compsopogonophyceae</taxon>
        <taxon>Compsopogonales</taxon>
        <taxon>Compsopogonaceae</taxon>
        <taxon>Compsopogon</taxon>
    </lineage>
</organism>